<dbReference type="PROSITE" id="PS50112">
    <property type="entry name" value="PAS"/>
    <property type="match status" value="2"/>
</dbReference>
<feature type="domain" description="PAS" evidence="1">
    <location>
        <begin position="126"/>
        <end position="171"/>
    </location>
</feature>
<dbReference type="InterPro" id="IPR029787">
    <property type="entry name" value="Nucleotide_cyclase"/>
</dbReference>
<evidence type="ECO:0000259" key="1">
    <source>
        <dbReference type="PROSITE" id="PS50112"/>
    </source>
</evidence>
<dbReference type="CDD" id="cd00130">
    <property type="entry name" value="PAS"/>
    <property type="match status" value="2"/>
</dbReference>
<dbReference type="InterPro" id="IPR000160">
    <property type="entry name" value="GGDEF_dom"/>
</dbReference>
<dbReference type="CDD" id="cd01948">
    <property type="entry name" value="EAL"/>
    <property type="match status" value="1"/>
</dbReference>
<dbReference type="InterPro" id="IPR043128">
    <property type="entry name" value="Rev_trsase/Diguanyl_cyclase"/>
</dbReference>
<dbReference type="InterPro" id="IPR001610">
    <property type="entry name" value="PAC"/>
</dbReference>
<dbReference type="SMART" id="SM00086">
    <property type="entry name" value="PAC"/>
    <property type="match status" value="2"/>
</dbReference>
<feature type="domain" description="EAL" evidence="3">
    <location>
        <begin position="425"/>
        <end position="678"/>
    </location>
</feature>
<dbReference type="SMART" id="SM00052">
    <property type="entry name" value="EAL"/>
    <property type="match status" value="1"/>
</dbReference>
<sequence>MTPGNELEPAIRILGDINASLIALDLEGYITGWNGGAERLFGYGSDEILGQHVLTLYAEETEDEADLFNHVISAGETTLEVKRRHKDGREFWVQIHLNVVRDEAGRPLRMVGFIHDISDQISDQIRSRLLASVFKHTPDAIVITDENARLIECNPAYLGMMGDQLPQLLGKVPGFMREEIGRKGANKITIDAHLQTMGHWEGELWLRRSNGDVFPAWLSLSAVHGREKSLLNYFAVMADLSERKAAEEQIFRLAYFDTLTRLPNRSHLFSLLEQALSEARRQQSSGALLCFNIAGFKAINDSFTHRGGDEILVVVAERIRSCLRDEDVLARFGGDEFCIGLFDIRQREDAAIVAERIMAAVALPYYIQQEEIVIKAHIGMSVFPEDGRDADKLINLAAIAMHRAKQGRQSALFYSSEMNQRSLARLKLSTDLHHALERDEFELYYQPQVSAKTGLICGAEALVRWRHPQRGLVPPNEFIPFAEETGLIVAIGSWVFKAACRQLAQWRQQGLLLERIAINLSPRQFSHRLVAELTAVLAEYQIAAEWIELEITETLLMKADEDISAILDQLHQAGFTLALDDFGTGYSNLGYLRSFPLDYLKIDQSFVRGLPQNSSNVAIVRAIIGIAQNLDLQLIAEGVENDEQAQFLASLDCHQLQGYYLARPLPVHEFEALPPTRILFEPKAA</sequence>
<feature type="domain" description="PAC" evidence="2">
    <location>
        <begin position="200"/>
        <end position="252"/>
    </location>
</feature>
<dbReference type="PANTHER" id="PTHR44757:SF2">
    <property type="entry name" value="BIOFILM ARCHITECTURE MAINTENANCE PROTEIN MBAA"/>
    <property type="match status" value="1"/>
</dbReference>
<dbReference type="InterPro" id="IPR000700">
    <property type="entry name" value="PAS-assoc_C"/>
</dbReference>
<dbReference type="InterPro" id="IPR013767">
    <property type="entry name" value="PAS_fold"/>
</dbReference>
<protein>
    <submittedName>
        <fullName evidence="5">EAL domain-containing protein</fullName>
    </submittedName>
</protein>
<feature type="domain" description="PAC" evidence="2">
    <location>
        <begin position="77"/>
        <end position="129"/>
    </location>
</feature>
<gene>
    <name evidence="5" type="ORF">ABHF33_08415</name>
</gene>
<dbReference type="PROSITE" id="PS50113">
    <property type="entry name" value="PAC"/>
    <property type="match status" value="2"/>
</dbReference>
<dbReference type="Pfam" id="PF00989">
    <property type="entry name" value="PAS"/>
    <property type="match status" value="1"/>
</dbReference>
<dbReference type="AlphaFoldDB" id="A0AAU7FE09"/>
<dbReference type="PANTHER" id="PTHR44757">
    <property type="entry name" value="DIGUANYLATE CYCLASE DGCP"/>
    <property type="match status" value="1"/>
</dbReference>
<evidence type="ECO:0000259" key="4">
    <source>
        <dbReference type="PROSITE" id="PS50887"/>
    </source>
</evidence>
<reference evidence="5" key="1">
    <citation type="submission" date="2024-05" db="EMBL/GenBank/DDBJ databases">
        <authorList>
            <person name="Yang L."/>
            <person name="Pan L."/>
        </authorList>
    </citation>
    <scope>NUCLEOTIDE SEQUENCE</scope>
    <source>
        <strain evidence="5">FCG-7</strain>
    </source>
</reference>
<dbReference type="Pfam" id="PF00563">
    <property type="entry name" value="EAL"/>
    <property type="match status" value="1"/>
</dbReference>
<dbReference type="NCBIfam" id="TIGR00254">
    <property type="entry name" value="GGDEF"/>
    <property type="match status" value="1"/>
</dbReference>
<dbReference type="KEGG" id="cmav:ABHF33_08415"/>
<dbReference type="Gene3D" id="3.20.20.450">
    <property type="entry name" value="EAL domain"/>
    <property type="match status" value="1"/>
</dbReference>
<dbReference type="SUPFAM" id="SSF55073">
    <property type="entry name" value="Nucleotide cyclase"/>
    <property type="match status" value="1"/>
</dbReference>
<feature type="domain" description="PAS" evidence="1">
    <location>
        <begin position="6"/>
        <end position="75"/>
    </location>
</feature>
<name>A0AAU7FE09_9NEIS</name>
<accession>A0AAU7FE09</accession>
<dbReference type="EMBL" id="CP157355">
    <property type="protein sequence ID" value="XBM02275.1"/>
    <property type="molecule type" value="Genomic_DNA"/>
</dbReference>
<dbReference type="InterPro" id="IPR000014">
    <property type="entry name" value="PAS"/>
</dbReference>
<evidence type="ECO:0000259" key="2">
    <source>
        <dbReference type="PROSITE" id="PS50113"/>
    </source>
</evidence>
<organism evidence="5">
    <name type="scientific">Chitinibacter mangrovi</name>
    <dbReference type="NCBI Taxonomy" id="3153927"/>
    <lineage>
        <taxon>Bacteria</taxon>
        <taxon>Pseudomonadati</taxon>
        <taxon>Pseudomonadota</taxon>
        <taxon>Betaproteobacteria</taxon>
        <taxon>Neisseriales</taxon>
        <taxon>Chitinibacteraceae</taxon>
        <taxon>Chitinibacter</taxon>
    </lineage>
</organism>
<proteinExistence type="predicted"/>
<dbReference type="PROSITE" id="PS50883">
    <property type="entry name" value="EAL"/>
    <property type="match status" value="1"/>
</dbReference>
<evidence type="ECO:0000259" key="3">
    <source>
        <dbReference type="PROSITE" id="PS50883"/>
    </source>
</evidence>
<dbReference type="InterPro" id="IPR035965">
    <property type="entry name" value="PAS-like_dom_sf"/>
</dbReference>
<dbReference type="Pfam" id="PF00990">
    <property type="entry name" value="GGDEF"/>
    <property type="match status" value="1"/>
</dbReference>
<dbReference type="InterPro" id="IPR052155">
    <property type="entry name" value="Biofilm_reg_signaling"/>
</dbReference>
<dbReference type="NCBIfam" id="TIGR00229">
    <property type="entry name" value="sensory_box"/>
    <property type="match status" value="2"/>
</dbReference>
<dbReference type="SMART" id="SM00091">
    <property type="entry name" value="PAS"/>
    <property type="match status" value="2"/>
</dbReference>
<dbReference type="Gene3D" id="3.30.70.270">
    <property type="match status" value="1"/>
</dbReference>
<dbReference type="InterPro" id="IPR035919">
    <property type="entry name" value="EAL_sf"/>
</dbReference>
<dbReference type="PROSITE" id="PS50887">
    <property type="entry name" value="GGDEF"/>
    <property type="match status" value="1"/>
</dbReference>
<dbReference type="InterPro" id="IPR001633">
    <property type="entry name" value="EAL_dom"/>
</dbReference>
<dbReference type="SMART" id="SM00267">
    <property type="entry name" value="GGDEF"/>
    <property type="match status" value="1"/>
</dbReference>
<dbReference type="CDD" id="cd01949">
    <property type="entry name" value="GGDEF"/>
    <property type="match status" value="1"/>
</dbReference>
<dbReference type="SUPFAM" id="SSF141868">
    <property type="entry name" value="EAL domain-like"/>
    <property type="match status" value="1"/>
</dbReference>
<dbReference type="Pfam" id="PF13426">
    <property type="entry name" value="PAS_9"/>
    <property type="match status" value="1"/>
</dbReference>
<dbReference type="Gene3D" id="3.30.450.20">
    <property type="entry name" value="PAS domain"/>
    <property type="match status" value="2"/>
</dbReference>
<dbReference type="GO" id="GO:0006355">
    <property type="term" value="P:regulation of DNA-templated transcription"/>
    <property type="evidence" value="ECO:0007669"/>
    <property type="project" value="InterPro"/>
</dbReference>
<evidence type="ECO:0000313" key="5">
    <source>
        <dbReference type="EMBL" id="XBM02275.1"/>
    </source>
</evidence>
<feature type="domain" description="GGDEF" evidence="4">
    <location>
        <begin position="284"/>
        <end position="416"/>
    </location>
</feature>
<dbReference type="RefSeq" id="WP_348946550.1">
    <property type="nucleotide sequence ID" value="NZ_CP157355.1"/>
</dbReference>
<dbReference type="FunFam" id="3.20.20.450:FF:000001">
    <property type="entry name" value="Cyclic di-GMP phosphodiesterase yahA"/>
    <property type="match status" value="1"/>
</dbReference>
<dbReference type="SUPFAM" id="SSF55785">
    <property type="entry name" value="PYP-like sensor domain (PAS domain)"/>
    <property type="match status" value="2"/>
</dbReference>